<reference evidence="1 2" key="1">
    <citation type="submission" date="2024-04" db="EMBL/GenBank/DDBJ databases">
        <title>Tritrichomonas musculus Genome.</title>
        <authorList>
            <person name="Alves-Ferreira E."/>
            <person name="Grigg M."/>
            <person name="Lorenzi H."/>
            <person name="Galac M."/>
        </authorList>
    </citation>
    <scope>NUCLEOTIDE SEQUENCE [LARGE SCALE GENOMIC DNA]</scope>
    <source>
        <strain evidence="1 2">EAF2021</strain>
    </source>
</reference>
<organism evidence="1 2">
    <name type="scientific">Tritrichomonas musculus</name>
    <dbReference type="NCBI Taxonomy" id="1915356"/>
    <lineage>
        <taxon>Eukaryota</taxon>
        <taxon>Metamonada</taxon>
        <taxon>Parabasalia</taxon>
        <taxon>Tritrichomonadida</taxon>
        <taxon>Tritrichomonadidae</taxon>
        <taxon>Tritrichomonas</taxon>
    </lineage>
</organism>
<proteinExistence type="predicted"/>
<dbReference type="EMBL" id="JAPFFF010000007">
    <property type="protein sequence ID" value="KAK8886335.1"/>
    <property type="molecule type" value="Genomic_DNA"/>
</dbReference>
<keyword evidence="2" id="KW-1185">Reference proteome</keyword>
<protein>
    <submittedName>
        <fullName evidence="1">Uncharacterized protein</fullName>
    </submittedName>
</protein>
<sequence>MFYKNDEFEQQSNEQQIYEGDALFDLIPKSYLGLITQNMNEYNYIKKILGKLKNDLSDENIYLVLTELISFSSNCNFGTNQNFMSFAESNFFNIFIPYVFSDRDVYTELVIHNINNIFFILEQLSKSKQFSDSIGSDFFYLFVTNYQKLNDVCHVFGINIVNQIFLCKNYDEVSNFLDNQEKVDFLINIFPYENVSSPLIESLSSLYLTIIHKAINLPINVVQQFVDVFSRQLSYKQSETFYDIYSQVLLSFLRKEPDIQNYLENFFLKFEECYNFSSTKGRNAIFQIYQILVENSPKKSYFFLKRLPTSVFDHFAIDPDLRISFLNFFLAIAKIDQETQTHRALQYIAQSKFFEVILPIANKLSYDCLLILCQLIEIFNFTNFMNIKFPYISEMRLKMISICVKVLDDDEQIYFQERIINILNQIFFKSKESYKLNDAKDTLSKCHGVEIMFDLAQDYKEAEEFLIHYEYIKQDE</sequence>
<name>A0ABR2K5D9_9EUKA</name>
<accession>A0ABR2K5D9</accession>
<evidence type="ECO:0000313" key="2">
    <source>
        <dbReference type="Proteomes" id="UP001470230"/>
    </source>
</evidence>
<evidence type="ECO:0000313" key="1">
    <source>
        <dbReference type="EMBL" id="KAK8886335.1"/>
    </source>
</evidence>
<dbReference type="SUPFAM" id="SSF48371">
    <property type="entry name" value="ARM repeat"/>
    <property type="match status" value="1"/>
</dbReference>
<gene>
    <name evidence="1" type="ORF">M9Y10_041798</name>
</gene>
<dbReference type="InterPro" id="IPR016024">
    <property type="entry name" value="ARM-type_fold"/>
</dbReference>
<dbReference type="Proteomes" id="UP001470230">
    <property type="component" value="Unassembled WGS sequence"/>
</dbReference>
<comment type="caution">
    <text evidence="1">The sequence shown here is derived from an EMBL/GenBank/DDBJ whole genome shotgun (WGS) entry which is preliminary data.</text>
</comment>